<feature type="region of interest" description="Disordered" evidence="1">
    <location>
        <begin position="57"/>
        <end position="77"/>
    </location>
</feature>
<feature type="signal peptide" evidence="2">
    <location>
        <begin position="1"/>
        <end position="19"/>
    </location>
</feature>
<keyword evidence="2" id="KW-0732">Signal</keyword>
<gene>
    <name evidence="3" type="ORF">CP554_23230</name>
    <name evidence="4" type="ORF">FXN67_26045</name>
</gene>
<proteinExistence type="predicted"/>
<evidence type="ECO:0000313" key="5">
    <source>
        <dbReference type="Proteomes" id="UP000245817"/>
    </source>
</evidence>
<reference evidence="4 6" key="2">
    <citation type="submission" date="2019-08" db="EMBL/GenBank/DDBJ databases">
        <title>Phenotypic and genetic characterization of extended-spectrum b-lactamase-producing hypermucoviscous Klebsiella pneumoniae from Chile.</title>
        <authorList>
            <person name="Morales-Leon F."/>
            <person name="Caro C."/>
            <person name="Opazo-Capurro A."/>
            <person name="Lincopan N."/>
            <person name="Dominguez-Yevenes M."/>
            <person name="Lima C."/>
            <person name="Bello-Toledo H."/>
            <person name="Gonzalez-Rocha G."/>
        </authorList>
    </citation>
    <scope>NUCLEOTIDE SEQUENCE [LARGE SCALE GENOMIC DNA]</scope>
    <source>
        <strain evidence="4 6">UCO-494</strain>
    </source>
</reference>
<evidence type="ECO:0000256" key="2">
    <source>
        <dbReference type="SAM" id="SignalP"/>
    </source>
</evidence>
<dbReference type="Proteomes" id="UP000322977">
    <property type="component" value="Unassembled WGS sequence"/>
</dbReference>
<evidence type="ECO:0000256" key="1">
    <source>
        <dbReference type="SAM" id="MobiDB-lite"/>
    </source>
</evidence>
<dbReference type="EMBL" id="PCFF01000042">
    <property type="protein sequence ID" value="PVU60284.1"/>
    <property type="molecule type" value="Genomic_DNA"/>
</dbReference>
<accession>A0A367NLT9</accession>
<evidence type="ECO:0000313" key="3">
    <source>
        <dbReference type="EMBL" id="PVU60284.1"/>
    </source>
</evidence>
<evidence type="ECO:0000313" key="6">
    <source>
        <dbReference type="Proteomes" id="UP000322977"/>
    </source>
</evidence>
<dbReference type="Proteomes" id="UP000245817">
    <property type="component" value="Unassembled WGS sequence"/>
</dbReference>
<feature type="chain" id="PRO_5044074440" evidence="2">
    <location>
        <begin position="20"/>
        <end position="112"/>
    </location>
</feature>
<name>A0A367NLT9_KLEPN</name>
<organism evidence="4 6">
    <name type="scientific">Klebsiella pneumoniae</name>
    <dbReference type="NCBI Taxonomy" id="573"/>
    <lineage>
        <taxon>Bacteria</taxon>
        <taxon>Pseudomonadati</taxon>
        <taxon>Pseudomonadota</taxon>
        <taxon>Gammaproteobacteria</taxon>
        <taxon>Enterobacterales</taxon>
        <taxon>Enterobacteriaceae</taxon>
        <taxon>Klebsiella/Raoultella group</taxon>
        <taxon>Klebsiella</taxon>
        <taxon>Klebsiella pneumoniae complex</taxon>
    </lineage>
</organism>
<dbReference type="AlphaFoldDB" id="A0A367NLT9"/>
<sequence>MRKIVLLFLLSGFFSYAYADECVGSDGYSVCTSTSEAANGDTTISSYDTEGNNYSVTSGTRNHSDGSTEVFSSDSDGNQYSVKSWCDSSGCHSSDSDGNTCTITNSGETIGC</sequence>
<evidence type="ECO:0000313" key="4">
    <source>
        <dbReference type="EMBL" id="TYL72936.1"/>
    </source>
</evidence>
<reference evidence="3 5" key="1">
    <citation type="submission" date="2017-09" db="EMBL/GenBank/DDBJ databases">
        <title>Molecular Epidemiology of Livestock-Associated Methicillin Resistant Staphylococcus aureus (LA-MRSA) and Extended-Spectrum Beta-Lactamase (ESBL)-Producing Enterobacteriaceae in Pigs and Exposed Workers in Cameroon and South Africa.</title>
        <authorList>
            <person name="Founou L."/>
            <person name="Founou R.C."/>
            <person name="Allam M."/>
            <person name="Ismail A."/>
            <person name="Essack S.Y."/>
        </authorList>
    </citation>
    <scope>NUCLEOTIDE SEQUENCE [LARGE SCALE GENOMIC DNA]</scope>
    <source>
        <strain evidence="3 5">HH516E4IA</strain>
    </source>
</reference>
<protein>
    <submittedName>
        <fullName evidence="4">Uncharacterized protein</fullName>
    </submittedName>
</protein>
<dbReference type="EMBL" id="VSSY01000039">
    <property type="protein sequence ID" value="TYL72936.1"/>
    <property type="molecule type" value="Genomic_DNA"/>
</dbReference>
<comment type="caution">
    <text evidence="4">The sequence shown here is derived from an EMBL/GenBank/DDBJ whole genome shotgun (WGS) entry which is preliminary data.</text>
</comment>